<evidence type="ECO:0000313" key="4">
    <source>
        <dbReference type="Proteomes" id="UP000515135"/>
    </source>
</evidence>
<dbReference type="SUPFAM" id="SSF47769">
    <property type="entry name" value="SAM/Pointed domain"/>
    <property type="match status" value="1"/>
</dbReference>
<dbReference type="RefSeq" id="XP_019617073.1">
    <property type="nucleotide sequence ID" value="XM_019761514.1"/>
</dbReference>
<dbReference type="InterPro" id="IPR013761">
    <property type="entry name" value="SAM/pointed_sf"/>
</dbReference>
<proteinExistence type="predicted"/>
<feature type="coiled-coil region" evidence="1">
    <location>
        <begin position="81"/>
        <end position="115"/>
    </location>
</feature>
<keyword evidence="1" id="KW-0175">Coiled coil</keyword>
<dbReference type="GeneID" id="109464507"/>
<feature type="domain" description="SAM" evidence="3">
    <location>
        <begin position="151"/>
        <end position="218"/>
    </location>
</feature>
<dbReference type="InterPro" id="IPR001660">
    <property type="entry name" value="SAM"/>
</dbReference>
<dbReference type="Gene3D" id="1.10.150.50">
    <property type="entry name" value="Transcription Factor, Ets-1"/>
    <property type="match status" value="1"/>
</dbReference>
<dbReference type="Proteomes" id="UP000515135">
    <property type="component" value="Unplaced"/>
</dbReference>
<evidence type="ECO:0000256" key="1">
    <source>
        <dbReference type="SAM" id="Coils"/>
    </source>
</evidence>
<dbReference type="OrthoDB" id="275301at2759"/>
<keyword evidence="4" id="KW-1185">Reference proteome</keyword>
<evidence type="ECO:0000313" key="5">
    <source>
        <dbReference type="RefSeq" id="XP_019617073.1"/>
    </source>
</evidence>
<reference evidence="5" key="1">
    <citation type="submission" date="2025-08" db="UniProtKB">
        <authorList>
            <consortium name="RefSeq"/>
        </authorList>
    </citation>
    <scope>IDENTIFICATION</scope>
    <source>
        <tissue evidence="5">Gonad</tissue>
    </source>
</reference>
<feature type="compositionally biased region" description="Low complexity" evidence="2">
    <location>
        <begin position="15"/>
        <end position="24"/>
    </location>
</feature>
<dbReference type="AlphaFoldDB" id="A0A6P4XY68"/>
<dbReference type="KEGG" id="bbel:109464507"/>
<feature type="region of interest" description="Disordered" evidence="2">
    <location>
        <begin position="1"/>
        <end position="66"/>
    </location>
</feature>
<organism evidence="4 5">
    <name type="scientific">Branchiostoma belcheri</name>
    <name type="common">Amphioxus</name>
    <dbReference type="NCBI Taxonomy" id="7741"/>
    <lineage>
        <taxon>Eukaryota</taxon>
        <taxon>Metazoa</taxon>
        <taxon>Chordata</taxon>
        <taxon>Cephalochordata</taxon>
        <taxon>Leptocardii</taxon>
        <taxon>Amphioxiformes</taxon>
        <taxon>Branchiostomatidae</taxon>
        <taxon>Branchiostoma</taxon>
    </lineage>
</organism>
<evidence type="ECO:0000256" key="2">
    <source>
        <dbReference type="SAM" id="MobiDB-lite"/>
    </source>
</evidence>
<dbReference type="SMART" id="SM00454">
    <property type="entry name" value="SAM"/>
    <property type="match status" value="1"/>
</dbReference>
<evidence type="ECO:0000259" key="3">
    <source>
        <dbReference type="SMART" id="SM00454"/>
    </source>
</evidence>
<name>A0A6P4XY68_BRABE</name>
<accession>A0A6P4XY68</accession>
<protein>
    <submittedName>
        <fullName evidence="5">Mitogen-activated protein kinase kinase kinase 5-like</fullName>
    </submittedName>
</protein>
<gene>
    <name evidence="5" type="primary">LOC109464507</name>
</gene>
<sequence>MYYANRAPPPPPPSSSSAAVAAPVHPHPHPHPHPPPPQQHQPDGAMAPSSEEEGGNTSGVSTLSSTRSHDHHVMFANQASQLALQEQVSRLQLENRRLLEELMQSERQYNELLHMQVVDRQQMVRHLQSEGERSRHSSAGSASISVTSVGRVVKRDVELDRWLTDLGLDTAVADRFFDEEYSLHDVLELMTRDDLRQLNLRGGIQLRIWDAVLKHRTGRTSPEEKPEEPD</sequence>